<organism evidence="1 2">
    <name type="scientific">Lacticaseibacillus hegangensis</name>
    <dbReference type="NCBI Taxonomy" id="2486010"/>
    <lineage>
        <taxon>Bacteria</taxon>
        <taxon>Bacillati</taxon>
        <taxon>Bacillota</taxon>
        <taxon>Bacilli</taxon>
        <taxon>Lactobacillales</taxon>
        <taxon>Lactobacillaceae</taxon>
        <taxon>Lacticaseibacillus</taxon>
    </lineage>
</organism>
<evidence type="ECO:0000313" key="2">
    <source>
        <dbReference type="Proteomes" id="UP001597212"/>
    </source>
</evidence>
<proteinExistence type="predicted"/>
<keyword evidence="2" id="KW-1185">Reference proteome</keyword>
<dbReference type="RefSeq" id="WP_125758247.1">
    <property type="nucleotide sequence ID" value="NZ_JBHTOK010000006.1"/>
</dbReference>
<accession>A0ABW4CU87</accession>
<reference evidence="2" key="1">
    <citation type="journal article" date="2019" name="Int. J. Syst. Evol. Microbiol.">
        <title>The Global Catalogue of Microorganisms (GCM) 10K type strain sequencing project: providing services to taxonomists for standard genome sequencing and annotation.</title>
        <authorList>
            <consortium name="The Broad Institute Genomics Platform"/>
            <consortium name="The Broad Institute Genome Sequencing Center for Infectious Disease"/>
            <person name="Wu L."/>
            <person name="Ma J."/>
        </authorList>
    </citation>
    <scope>NUCLEOTIDE SEQUENCE [LARGE SCALE GENOMIC DNA]</scope>
    <source>
        <strain evidence="2">CCM 8912</strain>
    </source>
</reference>
<comment type="caution">
    <text evidence="1">The sequence shown here is derived from an EMBL/GenBank/DDBJ whole genome shotgun (WGS) entry which is preliminary data.</text>
</comment>
<sequence length="76" mass="8624">MYQLLLSYNDADAHRHTFTLSNLATAPDSAFAEELAAALQKLQIFGLNDTNYYEKFIEASVRYTQTDSLFTTLPEL</sequence>
<name>A0ABW4CU87_9LACO</name>
<evidence type="ECO:0000313" key="1">
    <source>
        <dbReference type="EMBL" id="MFD1440040.1"/>
    </source>
</evidence>
<protein>
    <submittedName>
        <fullName evidence="1">Uncharacterized protein</fullName>
    </submittedName>
</protein>
<gene>
    <name evidence="1" type="ORF">ACFQ5K_01360</name>
</gene>
<dbReference type="Proteomes" id="UP001597212">
    <property type="component" value="Unassembled WGS sequence"/>
</dbReference>
<dbReference type="EMBL" id="JBHTOK010000006">
    <property type="protein sequence ID" value="MFD1440040.1"/>
    <property type="molecule type" value="Genomic_DNA"/>
</dbReference>